<keyword evidence="12" id="KW-1185">Reference proteome</keyword>
<evidence type="ECO:0000256" key="4">
    <source>
        <dbReference type="ARBA" id="ARBA00022737"/>
    </source>
</evidence>
<keyword evidence="7 9" id="KW-0472">Membrane</keyword>
<feature type="transmembrane region" description="Helical" evidence="9">
    <location>
        <begin position="2213"/>
        <end position="2240"/>
    </location>
</feature>
<dbReference type="InterPro" id="IPR002885">
    <property type="entry name" value="PPR_rpt"/>
</dbReference>
<gene>
    <name evidence="11" type="ORF">SPIL2461_LOCUS16152</name>
</gene>
<evidence type="ECO:0000256" key="7">
    <source>
        <dbReference type="ARBA" id="ARBA00023136"/>
    </source>
</evidence>
<keyword evidence="3 9" id="KW-0812">Transmembrane</keyword>
<dbReference type="InterPro" id="IPR005821">
    <property type="entry name" value="Ion_trans_dom"/>
</dbReference>
<feature type="transmembrane region" description="Helical" evidence="9">
    <location>
        <begin position="2292"/>
        <end position="2316"/>
    </location>
</feature>
<accession>A0A812VDR3</accession>
<keyword evidence="6" id="KW-0406">Ion transport</keyword>
<protein>
    <recommendedName>
        <fullName evidence="10">Cyclic nucleotide-binding domain-containing protein</fullName>
    </recommendedName>
</protein>
<dbReference type="Proteomes" id="UP000649617">
    <property type="component" value="Unassembled WGS sequence"/>
</dbReference>
<feature type="transmembrane region" description="Helical" evidence="9">
    <location>
        <begin position="544"/>
        <end position="565"/>
    </location>
</feature>
<feature type="repeat" description="PPR" evidence="8">
    <location>
        <begin position="1103"/>
        <end position="1137"/>
    </location>
</feature>
<evidence type="ECO:0000256" key="1">
    <source>
        <dbReference type="ARBA" id="ARBA00004141"/>
    </source>
</evidence>
<evidence type="ECO:0000259" key="10">
    <source>
        <dbReference type="PROSITE" id="PS50042"/>
    </source>
</evidence>
<feature type="transmembrane region" description="Helical" evidence="9">
    <location>
        <begin position="505"/>
        <end position="524"/>
    </location>
</feature>
<name>A0A812VDR3_SYMPI</name>
<dbReference type="Pfam" id="PF00520">
    <property type="entry name" value="Ion_trans"/>
    <property type="match status" value="1"/>
</dbReference>
<dbReference type="InterPro" id="IPR018490">
    <property type="entry name" value="cNMP-bd_dom_sf"/>
</dbReference>
<dbReference type="PANTHER" id="PTHR47936:SF1">
    <property type="entry name" value="PENTATRICOPEPTIDE REPEAT-CONTAINING PROTEIN GUN1, CHLOROPLASTIC"/>
    <property type="match status" value="1"/>
</dbReference>
<dbReference type="GO" id="GO:0005216">
    <property type="term" value="F:monoatomic ion channel activity"/>
    <property type="evidence" value="ECO:0007669"/>
    <property type="project" value="InterPro"/>
</dbReference>
<dbReference type="InterPro" id="IPR011990">
    <property type="entry name" value="TPR-like_helical_dom_sf"/>
</dbReference>
<feature type="domain" description="Cyclic nucleotide-binding" evidence="10">
    <location>
        <begin position="2410"/>
        <end position="2491"/>
    </location>
</feature>
<evidence type="ECO:0000256" key="9">
    <source>
        <dbReference type="SAM" id="Phobius"/>
    </source>
</evidence>
<evidence type="ECO:0000256" key="8">
    <source>
        <dbReference type="PROSITE-ProRule" id="PRU00708"/>
    </source>
</evidence>
<comment type="caution">
    <text evidence="11">The sequence shown here is derived from an EMBL/GenBank/DDBJ whole genome shotgun (WGS) entry which is preliminary data.</text>
</comment>
<dbReference type="Gene3D" id="1.10.287.70">
    <property type="match status" value="2"/>
</dbReference>
<evidence type="ECO:0000313" key="11">
    <source>
        <dbReference type="EMBL" id="CAE7613952.1"/>
    </source>
</evidence>
<dbReference type="Pfam" id="PF20717">
    <property type="entry name" value="DUF6829"/>
    <property type="match status" value="2"/>
</dbReference>
<dbReference type="EMBL" id="CAJNIZ010041347">
    <property type="protein sequence ID" value="CAE7613952.1"/>
    <property type="molecule type" value="Genomic_DNA"/>
</dbReference>
<dbReference type="Gene3D" id="2.60.120.10">
    <property type="entry name" value="Jelly Rolls"/>
    <property type="match status" value="1"/>
</dbReference>
<dbReference type="PROSITE" id="PS50042">
    <property type="entry name" value="CNMP_BINDING_3"/>
    <property type="match status" value="1"/>
</dbReference>
<dbReference type="SUPFAM" id="SSF81324">
    <property type="entry name" value="Voltage-gated potassium channels"/>
    <property type="match status" value="2"/>
</dbReference>
<sequence length="3064" mass="338115">MLPNLQELFAWTAPSDHELLAVIFLLAVKGVSKFRSLTRQLPAGHQRPEKAMKYILDTYPRAVPSASSLGSSVQQLVGNMLKMQGTFNFAQMLQGENVPANLRDLKDIVQSQGGEELLKFYVLYLLGFMSGLAGGKGSRFMTRSNARATLLGLATLKHANQQDPAPLYWTYIHHRGLELRKRAEQPADLALLRLACNCRAQTADDVAQLQEAWDGLTAQEQAELTKHFLADGITTRAIVCEFLPLCLERARTNPFVTVRALLQVLVELLQAVQAAAPKDLKIVTVELADLAAFILMVQNGYVFTTCLARATLTLKEDRFHLDVSAENWRRVREPPSDVVLLAGSVRELVYKSRKMDDAKTVAETLPGAMASTSMAQGFQNLESELQDAFGRIQKHLRVLRDDCISDTKTAGTGITEGVDVSARKGSFERVDSLGDWLLKDDVMSIPYEEPATLSGDALQLSAEMLGTSAHSHMRLNSHLMELSMRAAESVHALKKVIPPNSKFRLIWDLCGVLLIVCDAFLLPMTMAWNWEITPVPTSNSVSSLVLQLFAIASLLFWPLDIIVNFNTAFYVRGFIETRRWEIAKRYAYTWLSFDVCVVMVDFAAGFLGQATEDAPADFLQPLRSARYLRILRTIRILRILKAGKINVLLENLVISMGRQWLILGFTVGKMLVAIGAVAHILACIWFALGDTISASTGNSWLNIAAWIYSTPELFSTSFVDLRNARIKEESFQIQYIHSLTWILLPPAPAPLDPLSGIEHMADSAAEALSTSAASCYLDKHHECHWGAACDKIDCWRIHPPVSPPQDFCLYLDEIAMNRPDVPAMPTDKEVFIDPLPFEKDTQELSQFLSAFGEVEEADMAFCGVPALMGEPTLDLQEIWEDAADSANVFIMNAAIASCISCRKWKQASFLFADISSSGIQSDGITYNSVLGMCDLGLWQHGLNLLEGMTTVALQQDVFSCNTALNGCNKAATWQRAQNVFELQKQLAISPDTITANSILSACAACRRWKDAAVLLGGMSSTCLQSDIISHSSALAACSGRQWVQGTVLLRRLQNRHIRLNVLTCNTAISSSADRQESKTANSGWRLALQVLGEMGEMAQVRKDVITYNACIAAANTANRWELAQQLFRHTSQAGLAPNVRTLNALVAASDEGGRWQGSIALLGTMHVASLQPDEENVVTFGTALNSFAEEARYILQRMRDGNMQPNLTTFNAALNARETGHIWKGAVQLVTQAVELRLTPGVLTQCAGTAAAARSAKWDLALFLLQDLGPEESRTDLVAYSTAVDACLCAKRCEPIFVLLEELKNSRVEPDTGHSSETQRNTFIATEPAIMLAADVASPSVGYATASTPRMSTWLEAVQKVREAPVFRMQANEITYTQEELLQPNVVAYGAVMQALRTAGGARWTQTLGFLSNAQDDMLEGSLIMYNVTMGSLGRTAGSQWARCRLLLEELSRMQLQPDVVTYNSAISAQAALWRQALALQAEMRPTNQPGNTITFNSACNSLSKSAAWRRALDQFIEAAVTRTAPDLVMINTLTSACKSEWSKGLTLLELAGAQQVHDAFTHVASISSFESAARWQQALGILSCFGARRLRPNTIAYNATGAAHDAGEQWLQSMALLREQKVRQLFADIVSYGSVISSCEGSAQWHEALSILRGCEVSSGPKPDLIAYNAGISACRGRQWHLEKGQQWQLALALLRSLPRNRLSTNAVAFSATISACEKGLQWQLALDLLAQFEEQSFQTDKVAINAAISACEKSGRWTHALGLVAKLERSNLQGDVITFSTAISACAKGACWRPALVLLAKLHDACIEPNLITCNAVLWACVVCERWAEALHMFNLFRSQALRTDVVTLSAVILAEELGVRAPELQPYFVNVTTAALRGYSYLPTAMASPSLAQGLQNLESELQDAFSRIQDHLRLLREDAGSEVKDQTDAVQAASAGQSFLAKDSLGDWLLKDDVVSIPQEQGHHPLSGDALYLSAEMLGAAHSNMRLNSHLMELSMRAASSVHALKKERMRSGMIAPLNSNSPQARTLRLSTELQAFESVLKVFPPNSTFRLVWDLIGVLLIVLDAFLLPMTMAWSQWEVTPVPDSTGVGSRVLQMFAIASLVFWPLDIVVNFNTAFYVRGFIETSRCEIAKHYAKSWLAFDICVVAVDFAAGFLGKVAESTSADFLQPLRSARYLRILRTIRILRILKAGKINVLLENLVISMGRQWLILGFTVGKMLVAIGAVAHILACIWFGLGDSISAATGNSWLNIAKIDTESFEIQYIHSLFWILLPPAPPPLDPTSGIEHLAVLTLFVITVLVIGSALSILTGTLNEIRQVNSERSKKRRNRKVPTELLMRVMSYADYKMTRHSPISYDPSLISPMLEAELATSQFGEVLNSHPLFEFVSLAYPIVFAECCRTLKKLFFCEGESVFSEGALAEKMYITNHGTFRLQAEAFPNDQVFFEDDCQYFAEISLYVEAVMHGCSLHTDSFSEVFSLEAADFAKVLTNSPLCTTMVVEYATDYIARYSTASVTSQVGVWDKIEREQECARTACASNSFYLEVNVDSRLVLDTLDLSDLQSPVVKSITMGHIRSTSDRSRDSYNFDESQPAAQLIGTGIDGMDLTACLTPMDFVTSVVHSDETVGNTLASLREAFVELDPESGLHARYSDANEQERAESAILSLIAIVRNDYNLYTAAQPQKSCLAKSQWHNLQDLFSWTAPNDQKLLAVIFLLAVKGVSKFRSLTRQLPAGNQRPEKAMKYILDTYPLAVPSSASLGSSVQQLVRNLLKMQGTFNFAQMLQGENVPANLRDLKAAIQPRGGEELLKFYVLYLLGFMSGLAGGKGSRFMTRNNARTTILGLAMLKHVLEQDPAPLYWTYIHHRGLELGKRAEQPADLALLRLACTCRAQTVEDVALLQDAWDALTAQEQTELTKHFLADGITTRAIVCEFLPLCLERARTNPFVTVRTLLQVLVELLQAVQAAAPKDLKIVTVDLADLATWYAIMRNSYVFQTCLARATLTLRDDRFHVDVSQENWRRVSEPPSDIVLIAGSIRELVYKSRKMEDAKNATQQQVLVHCHF</sequence>
<dbReference type="GO" id="GO:0016020">
    <property type="term" value="C:membrane"/>
    <property type="evidence" value="ECO:0007669"/>
    <property type="project" value="UniProtKB-SubCell"/>
</dbReference>
<dbReference type="InterPro" id="IPR049232">
    <property type="entry name" value="DUF6829"/>
</dbReference>
<dbReference type="InterPro" id="IPR000595">
    <property type="entry name" value="cNMP-bd_dom"/>
</dbReference>
<evidence type="ECO:0000256" key="3">
    <source>
        <dbReference type="ARBA" id="ARBA00022692"/>
    </source>
</evidence>
<organism evidence="11 12">
    <name type="scientific">Symbiodinium pilosum</name>
    <name type="common">Dinoflagellate</name>
    <dbReference type="NCBI Taxonomy" id="2952"/>
    <lineage>
        <taxon>Eukaryota</taxon>
        <taxon>Sar</taxon>
        <taxon>Alveolata</taxon>
        <taxon>Dinophyceae</taxon>
        <taxon>Suessiales</taxon>
        <taxon>Symbiodiniaceae</taxon>
        <taxon>Symbiodinium</taxon>
    </lineage>
</organism>
<evidence type="ECO:0000256" key="5">
    <source>
        <dbReference type="ARBA" id="ARBA00022989"/>
    </source>
</evidence>
<dbReference type="PROSITE" id="PS51375">
    <property type="entry name" value="PPR"/>
    <property type="match status" value="1"/>
</dbReference>
<proteinExistence type="predicted"/>
<comment type="subcellular location">
    <subcellularLocation>
        <location evidence="1">Membrane</location>
        <topology evidence="1">Multi-pass membrane protein</topology>
    </subcellularLocation>
</comment>
<dbReference type="PANTHER" id="PTHR47936">
    <property type="entry name" value="PPR_LONG DOMAIN-CONTAINING PROTEIN"/>
    <property type="match status" value="1"/>
</dbReference>
<keyword evidence="5 9" id="KW-1133">Transmembrane helix</keyword>
<keyword evidence="4" id="KW-0677">Repeat</keyword>
<evidence type="ECO:0000256" key="2">
    <source>
        <dbReference type="ARBA" id="ARBA00022448"/>
    </source>
</evidence>
<evidence type="ECO:0000313" key="12">
    <source>
        <dbReference type="Proteomes" id="UP000649617"/>
    </source>
</evidence>
<dbReference type="Gene3D" id="1.25.40.10">
    <property type="entry name" value="Tetratricopeptide repeat domain"/>
    <property type="match status" value="7"/>
</dbReference>
<dbReference type="InterPro" id="IPR014710">
    <property type="entry name" value="RmlC-like_jellyroll"/>
</dbReference>
<dbReference type="SUPFAM" id="SSF51206">
    <property type="entry name" value="cAMP-binding domain-like"/>
    <property type="match status" value="1"/>
</dbReference>
<dbReference type="OrthoDB" id="421226at2759"/>
<evidence type="ECO:0000256" key="6">
    <source>
        <dbReference type="ARBA" id="ARBA00023065"/>
    </source>
</evidence>
<reference evidence="11" key="1">
    <citation type="submission" date="2021-02" db="EMBL/GenBank/DDBJ databases">
        <authorList>
            <person name="Dougan E. K."/>
            <person name="Rhodes N."/>
            <person name="Thang M."/>
            <person name="Chan C."/>
        </authorList>
    </citation>
    <scope>NUCLEOTIDE SEQUENCE</scope>
</reference>
<feature type="transmembrane region" description="Helical" evidence="9">
    <location>
        <begin position="661"/>
        <end position="688"/>
    </location>
</feature>
<dbReference type="Pfam" id="PF13812">
    <property type="entry name" value="PPR_3"/>
    <property type="match status" value="3"/>
</dbReference>
<keyword evidence="2" id="KW-0813">Transport</keyword>